<dbReference type="STRING" id="1136497.SAMN04489752_1185"/>
<evidence type="ECO:0000313" key="4">
    <source>
        <dbReference type="Proteomes" id="UP000199597"/>
    </source>
</evidence>
<accession>A0A1H1Q8F1</accession>
<feature type="region of interest" description="Disordered" evidence="1">
    <location>
        <begin position="134"/>
        <end position="159"/>
    </location>
</feature>
<feature type="transmembrane region" description="Helical" evidence="2">
    <location>
        <begin position="6"/>
        <end position="26"/>
    </location>
</feature>
<feature type="transmembrane region" description="Helical" evidence="2">
    <location>
        <begin position="74"/>
        <end position="95"/>
    </location>
</feature>
<keyword evidence="2" id="KW-0472">Membrane</keyword>
<feature type="transmembrane region" description="Helical" evidence="2">
    <location>
        <begin position="47"/>
        <end position="68"/>
    </location>
</feature>
<feature type="transmembrane region" description="Helical" evidence="2">
    <location>
        <begin position="205"/>
        <end position="220"/>
    </location>
</feature>
<evidence type="ECO:0008006" key="5">
    <source>
        <dbReference type="Google" id="ProtNLM"/>
    </source>
</evidence>
<sequence length="221" mass="23844">MISFPWPLVLTAAFAFTGLVCLIHIGRHWSETRSRTCPDAGAARMDLVVHGNHLVMSMSMIAMVWVSTGTLATWAQVAFFTTLSVVMMIGAIRIEGRVPRISLTSHIVLNAAMVWMLLAMPLLMAHQMIGDAHGDGHASGGSQNAGHRRGHDHGYSGGSDMTQAMAQTPDWATAINWVAITLSAIAAAWWLALHVRSRRIGIHKLCHAVMGLGMAGMLALM</sequence>
<feature type="transmembrane region" description="Helical" evidence="2">
    <location>
        <begin position="174"/>
        <end position="193"/>
    </location>
</feature>
<dbReference type="OrthoDB" id="4734452at2"/>
<gene>
    <name evidence="3" type="ORF">SAMN04489752_1185</name>
</gene>
<evidence type="ECO:0000313" key="3">
    <source>
        <dbReference type="EMBL" id="SDS19603.1"/>
    </source>
</evidence>
<dbReference type="Pfam" id="PF17197">
    <property type="entry name" value="DUF5134"/>
    <property type="match status" value="1"/>
</dbReference>
<dbReference type="EMBL" id="LT629766">
    <property type="protein sequence ID" value="SDS19603.1"/>
    <property type="molecule type" value="Genomic_DNA"/>
</dbReference>
<dbReference type="AlphaFoldDB" id="A0A1H1Q8F1"/>
<keyword evidence="4" id="KW-1185">Reference proteome</keyword>
<proteinExistence type="predicted"/>
<keyword evidence="2" id="KW-0812">Transmembrane</keyword>
<keyword evidence="2" id="KW-1133">Transmembrane helix</keyword>
<evidence type="ECO:0000256" key="1">
    <source>
        <dbReference type="SAM" id="MobiDB-lite"/>
    </source>
</evidence>
<protein>
    <recommendedName>
        <fullName evidence="5">DUF5134 domain-containing protein</fullName>
    </recommendedName>
</protein>
<reference evidence="4" key="1">
    <citation type="submission" date="2016-10" db="EMBL/GenBank/DDBJ databases">
        <authorList>
            <person name="Varghese N."/>
            <person name="Submissions S."/>
        </authorList>
    </citation>
    <scope>NUCLEOTIDE SEQUENCE [LARGE SCALE GENOMIC DNA]</scope>
    <source>
        <strain evidence="4">DSM 23676</strain>
    </source>
</reference>
<organism evidence="3 4">
    <name type="scientific">Brevibacterium siliguriense</name>
    <dbReference type="NCBI Taxonomy" id="1136497"/>
    <lineage>
        <taxon>Bacteria</taxon>
        <taxon>Bacillati</taxon>
        <taxon>Actinomycetota</taxon>
        <taxon>Actinomycetes</taxon>
        <taxon>Micrococcales</taxon>
        <taxon>Brevibacteriaceae</taxon>
        <taxon>Brevibacterium</taxon>
    </lineage>
</organism>
<dbReference type="Proteomes" id="UP000199597">
    <property type="component" value="Chromosome I"/>
</dbReference>
<name>A0A1H1Q8F1_9MICO</name>
<dbReference type="InterPro" id="IPR033458">
    <property type="entry name" value="DUF5134"/>
</dbReference>
<feature type="transmembrane region" description="Helical" evidence="2">
    <location>
        <begin position="107"/>
        <end position="129"/>
    </location>
</feature>
<dbReference type="RefSeq" id="WP_092011176.1">
    <property type="nucleotide sequence ID" value="NZ_LT629766.1"/>
</dbReference>
<evidence type="ECO:0000256" key="2">
    <source>
        <dbReference type="SAM" id="Phobius"/>
    </source>
</evidence>